<reference evidence="2" key="1">
    <citation type="submission" date="2021-01" db="EMBL/GenBank/DDBJ databases">
        <authorList>
            <consortium name="Genoscope - CEA"/>
            <person name="William W."/>
        </authorList>
    </citation>
    <scope>NUCLEOTIDE SEQUENCE</scope>
</reference>
<dbReference type="Gramene" id="CDY01957">
    <property type="protein sequence ID" value="CDY01957"/>
    <property type="gene ID" value="GSBRNA2T00113242001"/>
</dbReference>
<feature type="region of interest" description="Disordered" evidence="1">
    <location>
        <begin position="37"/>
        <end position="68"/>
    </location>
</feature>
<protein>
    <submittedName>
        <fullName evidence="2">(rape) hypothetical protein</fullName>
    </submittedName>
</protein>
<dbReference type="AlphaFoldDB" id="A0A816K6Y4"/>
<dbReference type="EMBL" id="HG994366">
    <property type="protein sequence ID" value="CAF1915759.1"/>
    <property type="molecule type" value="Genomic_DNA"/>
</dbReference>
<evidence type="ECO:0000256" key="1">
    <source>
        <dbReference type="SAM" id="MobiDB-lite"/>
    </source>
</evidence>
<proteinExistence type="predicted"/>
<organism evidence="2">
    <name type="scientific">Brassica napus</name>
    <name type="common">Rape</name>
    <dbReference type="NCBI Taxonomy" id="3708"/>
    <lineage>
        <taxon>Eukaryota</taxon>
        <taxon>Viridiplantae</taxon>
        <taxon>Streptophyta</taxon>
        <taxon>Embryophyta</taxon>
        <taxon>Tracheophyta</taxon>
        <taxon>Spermatophyta</taxon>
        <taxon>Magnoliopsida</taxon>
        <taxon>eudicotyledons</taxon>
        <taxon>Gunneridae</taxon>
        <taxon>Pentapetalae</taxon>
        <taxon>rosids</taxon>
        <taxon>malvids</taxon>
        <taxon>Brassicales</taxon>
        <taxon>Brassicaceae</taxon>
        <taxon>Brassiceae</taxon>
        <taxon>Brassica</taxon>
    </lineage>
</organism>
<evidence type="ECO:0000313" key="2">
    <source>
        <dbReference type="EMBL" id="CAF1915759.1"/>
    </source>
</evidence>
<dbReference type="Proteomes" id="UP001295469">
    <property type="component" value="Chromosome C02"/>
</dbReference>
<accession>A0A816K6Y4</accession>
<gene>
    <name evidence="2" type="ORF">DARMORV10_C02P38260.1</name>
</gene>
<dbReference type="OMA" id="WFEYSTL"/>
<name>A0A816K6Y4_BRANA</name>
<sequence length="115" mass="13493">MWVKWFEYSTLKTMDEDLAEEACILRRLWPGSIEKEKQRMNQRGEEKEIGELKEEEREKMEAGNTEKAETRIDRIGAKNPIWNNKFVSRLLRSSSSAKLLAFPSRFVLLLTCAII</sequence>